<reference evidence="1" key="1">
    <citation type="submission" date="2018-05" db="EMBL/GenBank/DDBJ databases">
        <title>Draft genome of Mucuna pruriens seed.</title>
        <authorList>
            <person name="Nnadi N.E."/>
            <person name="Vos R."/>
            <person name="Hasami M.H."/>
            <person name="Devisetty U.K."/>
            <person name="Aguiy J.C."/>
        </authorList>
    </citation>
    <scope>NUCLEOTIDE SEQUENCE [LARGE SCALE GENOMIC DNA]</scope>
    <source>
        <strain evidence="1">JCA_2017</strain>
    </source>
</reference>
<evidence type="ECO:0008006" key="3">
    <source>
        <dbReference type="Google" id="ProtNLM"/>
    </source>
</evidence>
<keyword evidence="2" id="KW-1185">Reference proteome</keyword>
<feature type="non-terminal residue" evidence="1">
    <location>
        <position position="1"/>
    </location>
</feature>
<protein>
    <recommendedName>
        <fullName evidence="3">Mitochondrial protein</fullName>
    </recommendedName>
</protein>
<evidence type="ECO:0000313" key="1">
    <source>
        <dbReference type="EMBL" id="RDX76941.1"/>
    </source>
</evidence>
<accession>A0A371FF90</accession>
<dbReference type="Proteomes" id="UP000257109">
    <property type="component" value="Unassembled WGS sequence"/>
</dbReference>
<evidence type="ECO:0000313" key="2">
    <source>
        <dbReference type="Proteomes" id="UP000257109"/>
    </source>
</evidence>
<sequence>MHYMDLNSLLEHGLEDLLRQTQGDHTLFIKYSFDGDYEIGKLTLKKKLTIQFEMKELGKLKYLLGIEVAYSKQMNYVLDLLKETKKLICKTSRVPIEQNHKIECEESPTIKKSQC</sequence>
<name>A0A371FF90_MUCPR</name>
<comment type="caution">
    <text evidence="1">The sequence shown here is derived from an EMBL/GenBank/DDBJ whole genome shotgun (WGS) entry which is preliminary data.</text>
</comment>
<organism evidence="1 2">
    <name type="scientific">Mucuna pruriens</name>
    <name type="common">Velvet bean</name>
    <name type="synonym">Dolichos pruriens</name>
    <dbReference type="NCBI Taxonomy" id="157652"/>
    <lineage>
        <taxon>Eukaryota</taxon>
        <taxon>Viridiplantae</taxon>
        <taxon>Streptophyta</taxon>
        <taxon>Embryophyta</taxon>
        <taxon>Tracheophyta</taxon>
        <taxon>Spermatophyta</taxon>
        <taxon>Magnoliopsida</taxon>
        <taxon>eudicotyledons</taxon>
        <taxon>Gunneridae</taxon>
        <taxon>Pentapetalae</taxon>
        <taxon>rosids</taxon>
        <taxon>fabids</taxon>
        <taxon>Fabales</taxon>
        <taxon>Fabaceae</taxon>
        <taxon>Papilionoideae</taxon>
        <taxon>50 kb inversion clade</taxon>
        <taxon>NPAAA clade</taxon>
        <taxon>indigoferoid/millettioid clade</taxon>
        <taxon>Phaseoleae</taxon>
        <taxon>Mucuna</taxon>
    </lineage>
</organism>
<dbReference type="AlphaFoldDB" id="A0A371FF90"/>
<gene>
    <name evidence="1" type="ORF">CR513_43011</name>
</gene>
<dbReference type="EMBL" id="QJKJ01009330">
    <property type="protein sequence ID" value="RDX76941.1"/>
    <property type="molecule type" value="Genomic_DNA"/>
</dbReference>
<dbReference type="OrthoDB" id="1719680at2759"/>
<proteinExistence type="predicted"/>